<keyword evidence="3" id="KW-1185">Reference proteome</keyword>
<protein>
    <recommendedName>
        <fullName evidence="4">Terminase</fullName>
    </recommendedName>
</protein>
<dbReference type="Proteomes" id="UP001144205">
    <property type="component" value="Unassembled WGS sequence"/>
</dbReference>
<feature type="region of interest" description="Disordered" evidence="1">
    <location>
        <begin position="310"/>
        <end position="330"/>
    </location>
</feature>
<sequence>MTSNSDLSAVLRQDFRAFVEKVFATLNPGQKYVDSWHIGAIIWLLLSVENRETRRAMIHVPPRMLKSIIVSIAWPAFLLGHNPSLQVFVVSHSLDLAQEHHAAFRKIIESDWYKDAFPTMSPTADKDTTLMLRTSRGGFRKALSVESKITGQGADIIILDDPLDASDALNEAACAKLNHWIDTVLMPRFNNAADGIMVLVMQRLAVNDPAAHLKRQGKWTVLSLPACAETDMNVSVGPDDVKLYAKGTLLNAVCTLAKKGIVLLSRYLPGLSAFKQGLLDFASGGYVNQVDVPVSPEFFAKRHGSWQALGREPPVKRPVKRTARKGYAAS</sequence>
<proteinExistence type="predicted"/>
<comment type="caution">
    <text evidence="2">The sequence shown here is derived from an EMBL/GenBank/DDBJ whole genome shotgun (WGS) entry which is preliminary data.</text>
</comment>
<evidence type="ECO:0000313" key="3">
    <source>
        <dbReference type="Proteomes" id="UP001144205"/>
    </source>
</evidence>
<organism evidence="2 3">
    <name type="scientific">Sinisalibacter aestuarii</name>
    <dbReference type="NCBI Taxonomy" id="2949426"/>
    <lineage>
        <taxon>Bacteria</taxon>
        <taxon>Pseudomonadati</taxon>
        <taxon>Pseudomonadota</taxon>
        <taxon>Alphaproteobacteria</taxon>
        <taxon>Rhodobacterales</taxon>
        <taxon>Roseobacteraceae</taxon>
        <taxon>Sinisalibacter</taxon>
    </lineage>
</organism>
<reference evidence="2" key="1">
    <citation type="journal article" date="2023" name="Int. J. Syst. Evol. Microbiol.">
        <title>Sinisalibacter aestuarii sp. nov., isolated from estuarine sediment of the Arakawa River.</title>
        <authorList>
            <person name="Arafat S.T."/>
            <person name="Hirano S."/>
            <person name="Sato A."/>
            <person name="Takeuchi K."/>
            <person name="Yasuda T."/>
            <person name="Terahara T."/>
            <person name="Hamada M."/>
            <person name="Kobayashi T."/>
        </authorList>
    </citation>
    <scope>NUCLEOTIDE SEQUENCE</scope>
    <source>
        <strain evidence="2">B-399</strain>
    </source>
</reference>
<dbReference type="InterPro" id="IPR027417">
    <property type="entry name" value="P-loop_NTPase"/>
</dbReference>
<evidence type="ECO:0008006" key="4">
    <source>
        <dbReference type="Google" id="ProtNLM"/>
    </source>
</evidence>
<evidence type="ECO:0000256" key="1">
    <source>
        <dbReference type="SAM" id="MobiDB-lite"/>
    </source>
</evidence>
<dbReference type="Gene3D" id="3.40.50.300">
    <property type="entry name" value="P-loop containing nucleotide triphosphate hydrolases"/>
    <property type="match status" value="1"/>
</dbReference>
<name>A0ABQ5LXZ3_9RHOB</name>
<dbReference type="RefSeq" id="WP_281843764.1">
    <property type="nucleotide sequence ID" value="NZ_BROH01000015.1"/>
</dbReference>
<gene>
    <name evidence="2" type="ORF">STA1M1_37050</name>
</gene>
<dbReference type="EMBL" id="BROH01000015">
    <property type="protein sequence ID" value="GKY89836.1"/>
    <property type="molecule type" value="Genomic_DNA"/>
</dbReference>
<evidence type="ECO:0000313" key="2">
    <source>
        <dbReference type="EMBL" id="GKY89836.1"/>
    </source>
</evidence>
<accession>A0ABQ5LXZ3</accession>